<dbReference type="PANTHER" id="PTHR39203:SF1">
    <property type="entry name" value="CYTOPLASMIC PROTEIN"/>
    <property type="match status" value="1"/>
</dbReference>
<dbReference type="Gene3D" id="3.10.400.10">
    <property type="entry name" value="Sulfate adenylyltransferase"/>
    <property type="match status" value="1"/>
</dbReference>
<gene>
    <name evidence="2" type="ORF">KUL25_20665</name>
</gene>
<dbReference type="AlphaFoldDB" id="A0A975TW52"/>
<dbReference type="SMART" id="SM01022">
    <property type="entry name" value="ASCH"/>
    <property type="match status" value="1"/>
</dbReference>
<dbReference type="InterPro" id="IPR009326">
    <property type="entry name" value="DUF984"/>
</dbReference>
<dbReference type="EMBL" id="JAIMBW010000001">
    <property type="protein sequence ID" value="MBY4895182.1"/>
    <property type="molecule type" value="Genomic_DNA"/>
</dbReference>
<dbReference type="InterPro" id="IPR007374">
    <property type="entry name" value="ASCH_domain"/>
</dbReference>
<evidence type="ECO:0000313" key="3">
    <source>
        <dbReference type="Proteomes" id="UP000693972"/>
    </source>
</evidence>
<dbReference type="InterPro" id="IPR015947">
    <property type="entry name" value="PUA-like_sf"/>
</dbReference>
<protein>
    <submittedName>
        <fullName evidence="2">ASCH domain-containing protein</fullName>
    </submittedName>
</protein>
<feature type="domain" description="ASCH" evidence="1">
    <location>
        <begin position="28"/>
        <end position="144"/>
    </location>
</feature>
<dbReference type="Pfam" id="PF04266">
    <property type="entry name" value="ASCH"/>
    <property type="match status" value="1"/>
</dbReference>
<dbReference type="SUPFAM" id="SSF88697">
    <property type="entry name" value="PUA domain-like"/>
    <property type="match status" value="1"/>
</dbReference>
<reference evidence="2 3" key="1">
    <citation type="submission" date="2021-07" db="EMBL/GenBank/DDBJ databases">
        <title>Karlodiniumbacter phycospheric gen. nov., sp. nov., a phycosphere bacterium isolated from karlodinium veneficum.</title>
        <authorList>
            <person name="Peng Y."/>
            <person name="Jiang L."/>
            <person name="Lee J."/>
        </authorList>
    </citation>
    <scope>NUCLEOTIDE SEQUENCE</scope>
    <source>
        <strain evidence="2 3">N5</strain>
    </source>
</reference>
<dbReference type="EMBL" id="CP078073">
    <property type="protein sequence ID" value="QXL87784.1"/>
    <property type="molecule type" value="Genomic_DNA"/>
</dbReference>
<evidence type="ECO:0000259" key="1">
    <source>
        <dbReference type="SMART" id="SM01022"/>
    </source>
</evidence>
<organism evidence="2">
    <name type="scientific">Gymnodinialimonas phycosphaerae</name>
    <dbReference type="NCBI Taxonomy" id="2841589"/>
    <lineage>
        <taxon>Bacteria</taxon>
        <taxon>Pseudomonadati</taxon>
        <taxon>Pseudomonadota</taxon>
        <taxon>Alphaproteobacteria</taxon>
        <taxon>Rhodobacterales</taxon>
        <taxon>Paracoccaceae</taxon>
        <taxon>Gymnodinialimonas</taxon>
    </lineage>
</organism>
<dbReference type="Proteomes" id="UP000693972">
    <property type="component" value="Unassembled WGS sequence"/>
</dbReference>
<name>A0A975TW52_9RHOB</name>
<keyword evidence="3" id="KW-1185">Reference proteome</keyword>
<evidence type="ECO:0000313" key="2">
    <source>
        <dbReference type="EMBL" id="QXL87784.1"/>
    </source>
</evidence>
<accession>A0A975TW52</accession>
<dbReference type="PANTHER" id="PTHR39203">
    <property type="entry name" value="CYTOPLASMIC PROTEIN-RELATED"/>
    <property type="match status" value="1"/>
</dbReference>
<sequence>MSCIGQDEGGGGVTLEAVRERYPDAQTYIFGDSAQLSAALLALVRAGKKRATCLSMAEVAGGEVVPQIGRCDIATTFDGWPALVNRTMELRLVRFCDMTEEMALAEGEDEDLAGWKAGHERYYRRLGIFEPQMELIWERFEVVEDLGAVDRDDQDAAP</sequence>
<proteinExistence type="predicted"/>